<dbReference type="OrthoDB" id="294295at2759"/>
<dbReference type="PRINTS" id="PR00081">
    <property type="entry name" value="GDHRDH"/>
</dbReference>
<dbReference type="PANTHER" id="PTHR43618:SF8">
    <property type="entry name" value="7ALPHA-HYDROXYSTEROID DEHYDROGENASE"/>
    <property type="match status" value="1"/>
</dbReference>
<feature type="region of interest" description="Disordered" evidence="4">
    <location>
        <begin position="1483"/>
        <end position="1509"/>
    </location>
</feature>
<evidence type="ECO:0000256" key="3">
    <source>
        <dbReference type="ARBA" id="ARBA00023002"/>
    </source>
</evidence>
<comment type="caution">
    <text evidence="6">The sequence shown here is derived from an EMBL/GenBank/DDBJ whole genome shotgun (WGS) entry which is preliminary data.</text>
</comment>
<evidence type="ECO:0000256" key="5">
    <source>
        <dbReference type="SAM" id="Phobius"/>
    </source>
</evidence>
<dbReference type="InterPro" id="IPR002347">
    <property type="entry name" value="SDR_fam"/>
</dbReference>
<keyword evidence="5" id="KW-1133">Transmembrane helix</keyword>
<dbReference type="GO" id="GO:0016491">
    <property type="term" value="F:oxidoreductase activity"/>
    <property type="evidence" value="ECO:0007669"/>
    <property type="project" value="UniProtKB-KW"/>
</dbReference>
<evidence type="ECO:0000313" key="7">
    <source>
        <dbReference type="Proteomes" id="UP000649617"/>
    </source>
</evidence>
<comment type="similarity">
    <text evidence="1">Belongs to the short-chain dehydrogenases/reductases (SDR) family.</text>
</comment>
<evidence type="ECO:0000256" key="4">
    <source>
        <dbReference type="SAM" id="MobiDB-lite"/>
    </source>
</evidence>
<feature type="transmembrane region" description="Helical" evidence="5">
    <location>
        <begin position="127"/>
        <end position="146"/>
    </location>
</feature>
<keyword evidence="3" id="KW-0560">Oxidoreductase</keyword>
<dbReference type="Gene3D" id="3.40.50.720">
    <property type="entry name" value="NAD(P)-binding Rossmann-like Domain"/>
    <property type="match status" value="1"/>
</dbReference>
<protein>
    <submittedName>
        <fullName evidence="6">RhlG protein</fullName>
    </submittedName>
</protein>
<feature type="transmembrane region" description="Helical" evidence="5">
    <location>
        <begin position="152"/>
        <end position="169"/>
    </location>
</feature>
<evidence type="ECO:0000313" key="6">
    <source>
        <dbReference type="EMBL" id="CAE7766852.1"/>
    </source>
</evidence>
<dbReference type="PANTHER" id="PTHR43618">
    <property type="entry name" value="7-ALPHA-HYDROXYSTEROID DEHYDROGENASE"/>
    <property type="match status" value="1"/>
</dbReference>
<gene>
    <name evidence="6" type="primary">rhlG</name>
    <name evidence="6" type="ORF">SPIL2461_LOCUS22507</name>
</gene>
<dbReference type="Proteomes" id="UP000649617">
    <property type="component" value="Unassembled WGS sequence"/>
</dbReference>
<dbReference type="InterPro" id="IPR052178">
    <property type="entry name" value="Sec_Metab_Biosynth_SDR"/>
</dbReference>
<sequence>MLRGLWPRAHHDVDRADFNCARPSAPAQTARGAALLLMYAVVSVLVHGVLHAWRRMVTAMLEVLRRAVACMSSQWQGRARRSRAPDRSACRGTAFVVQVKLCYVASVWTRLRECQFLREKVRSGRGLFLAVGYVTFGLVALDMLAGQTRSDIIALRAGGVFALAWALARETHVRSSRGCRALSVLVVCCEGWLTGMSWLVVLMCGSWAWFVPTFGREPIHSRTASVPVEIAGLLLSVLGEPDEVENVLRPDWVQGWAGWCELDASDDASWRHVPASPRQANNCLLDGLLLTLTRANCAPSSLLNDERERRDACAACRRMLVQSADTRLRPRQLSCSGSGTILAVTEAEHNAAYLQGDIHGPTAVRFVLERYNHRAVTVGSVRSTVYTRYDCPALDPSNLSTTVQVRNDLNAAALQLSLFCHMDAAGNSYHYEACDMDIDPSSDSGVSVAGAACPERVPCLHGLQADLQAARPTINTVDAERVWQSWANEASLGTSLMTLPQAGLSYGDSGLNAAARLHFGPSILRERKASASSRRLGGDHGLAPPRTGVSDTALDLDAAASSGGRQRLRFKQPSSAYAVPDQLERDEFIVRAMPATHSPDPRAGFEEEVARLAQRLLSKPLLPMSQQAAAVRSGGAVLPPSCHCTFKTCGWEGDSEQSLKQHLQASHKSDLSAAADCLRPSGPRGEMLYACYAAAISVKCQAEAPFACASTDRRCLRECHAALGDPELCTLVCFVCARRFAYTGGTGNAEIAWRRLGGGLGKVLGRSAEELERLLGLETYSKRCVAEPRSGRSSAWHAGIPASMPRLVTCEATPVDVLCCPEDIRCQVCACDGHDLCERCEAPLRTYWRVMDELAQSNVRRIAAPGNATTFLLPWEHVLTQLQNLEEAFRNVSIVDVRERAVLLPENGVPDAVRVLLPYDEDLDYLQPRKNAAPSAPEESLDKVEARMRHLKPNAVVLEKSCAPEGDVNAQRVHAVCELAEQARQADAPNTSALRVQRLEITTGSRVLDQFEPWYFGVAFAYLSKYCAGLPDAAEWVEKPRWRRTEDEPRIGLSHWVRIMARRVESQLGRDSVFGFATWNVLFRSAANLSRTVYVLNTLVYDAQQNSWTYTDSAGRKQPVNGDMTKVGRVQNLSSTAVKLLRSISQTAQHLPGTQEARRHMRHDIEAMRVRFGLPVFATFSPDEAHQLLYVRLCRTRASDPGRLRSSRSWNYDPSALGELLDVKACSDMGYIFHASSNVNYDSIDAHGLVLSPYSHGIGHEEGRVGVHFVYAGGVTQPRHGTVIRRGRDIHYWTDEIDGVLKTRDENAKEFTRFLSSVNMVTCNPWYLWEKGSTGETFYDSPYAIKFDPQLIYKKLKRAEFSPQSKFVSRAYKELSGYCAFLETEFSRQHATMEFDSYEDLLQSTNIAESLESIPPVMSEVLGAVLDAVPEWNTARVCRTPRTGGVGVGNPLGTSRAVDALNGARTVFQTEGHHAVLVRDDETEVPAEEPERDDIEDCTAEPGDEIISDESETVVDMEEETGSPTGEVVDNFAEVFQLPTITGEEDEEMISTDVFSPAEVIELQADDVPTQENNDTNEAGILDFLASVAEHSKESAASDNGDILDPNDYGMEFCRYHPPGSPISPCMRPHAKYHLNEEKLIREIVEKKMEERRAAMERLEIIKNAKGNLFLHFLSNISAHVLLLQEASTIRQLEKNVLEEKGSYVRHMGGGGEGREREAEGGGDETERMGEGARIGEELRRAARQRRAAKTRSLDDEYVRFVRDARSSLRNIWNASQSPFFAAAEVNVNPCKLKFHRMPTWLGKEDRRRGSAVDFVVKAITNVLFPKSGLEGLQGNYRAAWDPQSSAKKGKRSPSVMASANTNLGYSGGMLAMVLELEVEGENEAALEADLKVPSLFRVDGKVALVTGGGSGIGAMIASGFVQNGCRVYIASRKDTSKYAEDLTAKGPGSCVALTCDISKHDQQTNLIDSIQKAEGKLHILVNNSGTNFNAPLGKYSPEMFEKVMQLNTNALFALTRLAVPLMESSSSREDPGRIVHISSVNGLQPPLIDTFAYSTSKAAVVMLSKHLAGALGPRHITSNCICPGPFMSRMMRGTIEAVGEENIASSTAVGRLGLPSDIAGACIFLCSAAGSYVTGTEFALDGGSLVCRAPKSNY</sequence>
<feature type="compositionally biased region" description="Basic and acidic residues" evidence="4">
    <location>
        <begin position="1713"/>
        <end position="1729"/>
    </location>
</feature>
<evidence type="ECO:0000256" key="2">
    <source>
        <dbReference type="ARBA" id="ARBA00022857"/>
    </source>
</evidence>
<keyword evidence="7" id="KW-1185">Reference proteome</keyword>
<dbReference type="PRINTS" id="PR00080">
    <property type="entry name" value="SDRFAMILY"/>
</dbReference>
<feature type="transmembrane region" description="Helical" evidence="5">
    <location>
        <begin position="181"/>
        <end position="210"/>
    </location>
</feature>
<keyword evidence="5" id="KW-0472">Membrane</keyword>
<organism evidence="6 7">
    <name type="scientific">Symbiodinium pilosum</name>
    <name type="common">Dinoflagellate</name>
    <dbReference type="NCBI Taxonomy" id="2952"/>
    <lineage>
        <taxon>Eukaryota</taxon>
        <taxon>Sar</taxon>
        <taxon>Alveolata</taxon>
        <taxon>Dinophyceae</taxon>
        <taxon>Suessiales</taxon>
        <taxon>Symbiodiniaceae</taxon>
        <taxon>Symbiodinium</taxon>
    </lineage>
</organism>
<feature type="region of interest" description="Disordered" evidence="4">
    <location>
        <begin position="530"/>
        <end position="551"/>
    </location>
</feature>
<evidence type="ECO:0000256" key="1">
    <source>
        <dbReference type="ARBA" id="ARBA00006484"/>
    </source>
</evidence>
<dbReference type="InterPro" id="IPR036291">
    <property type="entry name" value="NAD(P)-bd_dom_sf"/>
</dbReference>
<keyword evidence="5" id="KW-0812">Transmembrane</keyword>
<proteinExistence type="inferred from homology"/>
<dbReference type="FunFam" id="3.40.50.720:FF:000084">
    <property type="entry name" value="Short-chain dehydrogenase reductase"/>
    <property type="match status" value="1"/>
</dbReference>
<keyword evidence="2" id="KW-0521">NADP</keyword>
<dbReference type="InterPro" id="IPR020904">
    <property type="entry name" value="Sc_DH/Rdtase_CS"/>
</dbReference>
<accession>A0A812Y8G1</accession>
<dbReference type="EMBL" id="CAJNIZ010047371">
    <property type="protein sequence ID" value="CAE7766852.1"/>
    <property type="molecule type" value="Genomic_DNA"/>
</dbReference>
<dbReference type="PROSITE" id="PS00061">
    <property type="entry name" value="ADH_SHORT"/>
    <property type="match status" value="1"/>
</dbReference>
<dbReference type="SUPFAM" id="SSF51735">
    <property type="entry name" value="NAD(P)-binding Rossmann-fold domains"/>
    <property type="match status" value="1"/>
</dbReference>
<feature type="transmembrane region" description="Helical" evidence="5">
    <location>
        <begin position="33"/>
        <end position="53"/>
    </location>
</feature>
<reference evidence="6" key="1">
    <citation type="submission" date="2021-02" db="EMBL/GenBank/DDBJ databases">
        <authorList>
            <person name="Dougan E. K."/>
            <person name="Rhodes N."/>
            <person name="Thang M."/>
            <person name="Chan C."/>
        </authorList>
    </citation>
    <scope>NUCLEOTIDE SEQUENCE</scope>
</reference>
<name>A0A812Y8G1_SYMPI</name>
<dbReference type="Pfam" id="PF13561">
    <property type="entry name" value="adh_short_C2"/>
    <property type="match status" value="1"/>
</dbReference>
<feature type="region of interest" description="Disordered" evidence="4">
    <location>
        <begin position="1705"/>
        <end position="1729"/>
    </location>
</feature>